<dbReference type="PANTHER" id="PTHR40252:SF2">
    <property type="entry name" value="BLR0328 PROTEIN"/>
    <property type="match status" value="1"/>
</dbReference>
<dbReference type="Pfam" id="PF08495">
    <property type="entry name" value="FIST"/>
    <property type="match status" value="1"/>
</dbReference>
<dbReference type="Proteomes" id="UP000240410">
    <property type="component" value="Unassembled WGS sequence"/>
</dbReference>
<dbReference type="InterPro" id="IPR013702">
    <property type="entry name" value="FIST_domain_N"/>
</dbReference>
<protein>
    <recommendedName>
        <fullName evidence="5">Histidine kinase</fullName>
    </recommendedName>
</protein>
<evidence type="ECO:0000313" key="3">
    <source>
        <dbReference type="EMBL" id="PSV93735.1"/>
    </source>
</evidence>
<gene>
    <name evidence="3" type="ORF">CTM89_00380</name>
</gene>
<dbReference type="OrthoDB" id="179842at2"/>
<dbReference type="SMART" id="SM00897">
    <property type="entry name" value="FIST"/>
    <property type="match status" value="1"/>
</dbReference>
<evidence type="ECO:0000313" key="4">
    <source>
        <dbReference type="Proteomes" id="UP000240410"/>
    </source>
</evidence>
<name>A0A0D8MZC6_PHOLE</name>
<proteinExistence type="predicted"/>
<evidence type="ECO:0000259" key="2">
    <source>
        <dbReference type="SMART" id="SM01204"/>
    </source>
</evidence>
<dbReference type="EMBL" id="PYOJ01000001">
    <property type="protein sequence ID" value="PSV93735.1"/>
    <property type="molecule type" value="Genomic_DNA"/>
</dbReference>
<reference evidence="3 4" key="1">
    <citation type="submission" date="2018-03" db="EMBL/GenBank/DDBJ databases">
        <title>Whole genome sequencing of Histamine producing bacteria.</title>
        <authorList>
            <person name="Butler K."/>
        </authorList>
    </citation>
    <scope>NUCLEOTIDE SEQUENCE [LARGE SCALE GENOMIC DNA]</scope>
    <source>
        <strain evidence="3 4">ATCC 33979</strain>
    </source>
</reference>
<feature type="domain" description="FIST C-domain" evidence="2">
    <location>
        <begin position="226"/>
        <end position="367"/>
    </location>
</feature>
<feature type="domain" description="FIST" evidence="1">
    <location>
        <begin position="30"/>
        <end position="225"/>
    </location>
</feature>
<organism evidence="3 4">
    <name type="scientific">Photobacterium leiognathi</name>
    <dbReference type="NCBI Taxonomy" id="553611"/>
    <lineage>
        <taxon>Bacteria</taxon>
        <taxon>Pseudomonadati</taxon>
        <taxon>Pseudomonadota</taxon>
        <taxon>Gammaproteobacteria</taxon>
        <taxon>Vibrionales</taxon>
        <taxon>Vibrionaceae</taxon>
        <taxon>Photobacterium</taxon>
    </lineage>
</organism>
<dbReference type="Pfam" id="PF10442">
    <property type="entry name" value="FIST_C"/>
    <property type="match status" value="1"/>
</dbReference>
<sequence>MDITTSYSIQISSFDAINEAIAKLKMKIATPSLLLIYYSEKYDIDVLQSELEKAYPNTPILGCTTCQGLMTNEGYFSGTGLALWAINDFHGAYGTAIISNFDSPYEMARQATLKAIHNSGRIGELPSLILLHATPGYEEQVIQGIEKELGSTVPIIGGSAADDFIVGKWQIFNHEQRANEGIGIAVFYPSCEVSLSFHSGYASTGLSAIATKVENREVIELDNKPASEVYLKWMGLPFDVNSNIISESSLNPLGRFAGEYFDLPYFKLAHPAHITERKGIEMFAEVKQGERLYFMDGTDERLISRASRVVKATNGTKLNPIGGITIFCAGCMLKIQNRMDDVAIGVNIAMQNKPYVSPFTFGEQGQFISGENAHGNLMISAAVFHEG</sequence>
<evidence type="ECO:0000259" key="1">
    <source>
        <dbReference type="SMART" id="SM00897"/>
    </source>
</evidence>
<dbReference type="PANTHER" id="PTHR40252">
    <property type="entry name" value="BLR0328 PROTEIN"/>
    <property type="match status" value="1"/>
</dbReference>
<accession>A0A0D8MZC6</accession>
<evidence type="ECO:0008006" key="5">
    <source>
        <dbReference type="Google" id="ProtNLM"/>
    </source>
</evidence>
<dbReference type="RefSeq" id="WP_045068388.1">
    <property type="nucleotide sequence ID" value="NZ_JAUZMO010000001.1"/>
</dbReference>
<dbReference type="SMART" id="SM01204">
    <property type="entry name" value="FIST_C"/>
    <property type="match status" value="1"/>
</dbReference>
<dbReference type="InterPro" id="IPR019494">
    <property type="entry name" value="FIST_C"/>
</dbReference>
<dbReference type="STRING" id="553611.GCA_001557755_02733"/>
<dbReference type="AlphaFoldDB" id="A0A0D8MZC6"/>
<comment type="caution">
    <text evidence="3">The sequence shown here is derived from an EMBL/GenBank/DDBJ whole genome shotgun (WGS) entry which is preliminary data.</text>
</comment>